<gene>
    <name evidence="1" type="ORF">HF327_021000</name>
</gene>
<dbReference type="EMBL" id="JABBCQ020000031">
    <property type="protein sequence ID" value="MBI1626953.1"/>
    <property type="molecule type" value="Genomic_DNA"/>
</dbReference>
<proteinExistence type="predicted"/>
<dbReference type="RefSeq" id="WP_198462301.1">
    <property type="nucleotide sequence ID" value="NZ_JABBCQ020000031.1"/>
</dbReference>
<dbReference type="AlphaFoldDB" id="A0A843B7Y3"/>
<reference evidence="1" key="1">
    <citation type="submission" date="2020-12" db="EMBL/GenBank/DDBJ databases">
        <title>Comamonas sp. nov., isolated from stream water.</title>
        <authorList>
            <person name="Park K.-H."/>
        </authorList>
    </citation>
    <scope>NUCLEOTIDE SEQUENCE</scope>
    <source>
        <strain evidence="1">EJ-4</strain>
    </source>
</reference>
<comment type="caution">
    <text evidence="1">The sequence shown here is derived from an EMBL/GenBank/DDBJ whole genome shotgun (WGS) entry which is preliminary data.</text>
</comment>
<dbReference type="InterPro" id="IPR056912">
    <property type="entry name" value="Phage_JBD30_tail_term-like"/>
</dbReference>
<dbReference type="Proteomes" id="UP000530032">
    <property type="component" value="Unassembled WGS sequence"/>
</dbReference>
<evidence type="ECO:0008006" key="3">
    <source>
        <dbReference type="Google" id="ProtNLM"/>
    </source>
</evidence>
<dbReference type="Pfam" id="PF23840">
    <property type="entry name" value="Phage_tail_terminator"/>
    <property type="match status" value="1"/>
</dbReference>
<organism evidence="1 2">
    <name type="scientific">Comamonas suwonensis</name>
    <dbReference type="NCBI Taxonomy" id="2606214"/>
    <lineage>
        <taxon>Bacteria</taxon>
        <taxon>Pseudomonadati</taxon>
        <taxon>Pseudomonadota</taxon>
        <taxon>Betaproteobacteria</taxon>
        <taxon>Burkholderiales</taxon>
        <taxon>Comamonadaceae</taxon>
        <taxon>Comamonas</taxon>
    </lineage>
</organism>
<sequence>MNFEPFDTGLVIERLKALVPDLRKVGGAADYAAVQELRGFATPSAFVIFAGESGGGTGPRGARVQPAVTRFGLALAVTNYRPGAGDQLGDELRKYIGLTRSALIGWVPPIPGATALVWEAGEVMDYDHSTVLYVESYQLNHLLQK</sequence>
<evidence type="ECO:0000313" key="1">
    <source>
        <dbReference type="EMBL" id="MBI1626953.1"/>
    </source>
</evidence>
<keyword evidence="2" id="KW-1185">Reference proteome</keyword>
<evidence type="ECO:0000313" key="2">
    <source>
        <dbReference type="Proteomes" id="UP000530032"/>
    </source>
</evidence>
<name>A0A843B7Y3_9BURK</name>
<accession>A0A843B7Y3</accession>
<protein>
    <recommendedName>
        <fullName evidence="3">Tail terminator</fullName>
    </recommendedName>
</protein>